<dbReference type="NCBIfam" id="TIGR00229">
    <property type="entry name" value="sensory_box"/>
    <property type="match status" value="1"/>
</dbReference>
<sequence length="227" mass="25066">MNDNAPSGPAPTVPLSKRTGSFQFWFADQRWEWSHEVAALHGYAPGEVTPTTELLLAHKHPDDRAEVADTLATAVRTGLPFSGRHRIIDTAGVVHHVLVVSDQLRDSTGAVVGTAGFYIDVTDTVDEERQEIIDETLPEMVAAREVIEQAKGALMLVYGISADQAFRVLIWRSQETNTKLRVLAEELVAALIDFGGAGVHTRTRFDHVLLTLRERRRRPAALEPSMP</sequence>
<dbReference type="InterPro" id="IPR052162">
    <property type="entry name" value="Sensor_kinase/Photoreceptor"/>
</dbReference>
<dbReference type="PANTHER" id="PTHR43304:SF1">
    <property type="entry name" value="PAC DOMAIN-CONTAINING PROTEIN"/>
    <property type="match status" value="1"/>
</dbReference>
<dbReference type="Gene3D" id="3.30.450.20">
    <property type="entry name" value="PAS domain"/>
    <property type="match status" value="1"/>
</dbReference>
<dbReference type="Pfam" id="PF08447">
    <property type="entry name" value="PAS_3"/>
    <property type="match status" value="1"/>
</dbReference>
<dbReference type="InterPro" id="IPR005561">
    <property type="entry name" value="ANTAR"/>
</dbReference>
<dbReference type="InterPro" id="IPR011006">
    <property type="entry name" value="CheY-like_superfamily"/>
</dbReference>
<dbReference type="Pfam" id="PF03861">
    <property type="entry name" value="ANTAR"/>
    <property type="match status" value="1"/>
</dbReference>
<dbReference type="SMART" id="SM01012">
    <property type="entry name" value="ANTAR"/>
    <property type="match status" value="1"/>
</dbReference>
<dbReference type="InterPro" id="IPR013655">
    <property type="entry name" value="PAS_fold_3"/>
</dbReference>
<keyword evidence="3" id="KW-0597">Phosphoprotein</keyword>
<organism evidence="8 9">
    <name type="scientific">Nocardia sputorum</name>
    <dbReference type="NCBI Taxonomy" id="2984338"/>
    <lineage>
        <taxon>Bacteria</taxon>
        <taxon>Bacillati</taxon>
        <taxon>Actinomycetota</taxon>
        <taxon>Actinomycetes</taxon>
        <taxon>Mycobacteriales</taxon>
        <taxon>Nocardiaceae</taxon>
        <taxon>Nocardia</taxon>
    </lineage>
</organism>
<reference evidence="8 9" key="1">
    <citation type="submission" date="2022-11" db="EMBL/GenBank/DDBJ databases">
        <title>Genome Sequencing of Nocardia sp. ON39_IFM12276 and assembly.</title>
        <authorList>
            <person name="Shimojima M."/>
            <person name="Toyokawa M."/>
            <person name="Uesaka K."/>
        </authorList>
    </citation>
    <scope>NUCLEOTIDE SEQUENCE [LARGE SCALE GENOMIC DNA]</scope>
    <source>
        <strain evidence="8 9">IFM 12276</strain>
    </source>
</reference>
<dbReference type="PANTHER" id="PTHR43304">
    <property type="entry name" value="PHYTOCHROME-LIKE PROTEIN CPH1"/>
    <property type="match status" value="1"/>
</dbReference>
<comment type="catalytic activity">
    <reaction evidence="1">
        <text>ATP + protein L-histidine = ADP + protein N-phospho-L-histidine.</text>
        <dbReference type="EC" id="2.7.13.3"/>
    </reaction>
</comment>
<evidence type="ECO:0000256" key="2">
    <source>
        <dbReference type="ARBA" id="ARBA00012438"/>
    </source>
</evidence>
<evidence type="ECO:0000256" key="1">
    <source>
        <dbReference type="ARBA" id="ARBA00000085"/>
    </source>
</evidence>
<feature type="domain" description="ANTAR" evidence="7">
    <location>
        <begin position="127"/>
        <end position="188"/>
    </location>
</feature>
<keyword evidence="4" id="KW-0808">Transferase</keyword>
<evidence type="ECO:0000259" key="6">
    <source>
        <dbReference type="PROSITE" id="PS50112"/>
    </source>
</evidence>
<evidence type="ECO:0000256" key="4">
    <source>
        <dbReference type="ARBA" id="ARBA00022679"/>
    </source>
</evidence>
<gene>
    <name evidence="8" type="ORF">IFM12276_22160</name>
</gene>
<evidence type="ECO:0000313" key="9">
    <source>
        <dbReference type="Proteomes" id="UP001317870"/>
    </source>
</evidence>
<dbReference type="RefSeq" id="WP_281879311.1">
    <property type="nucleotide sequence ID" value="NZ_AP026976.1"/>
</dbReference>
<dbReference type="InterPro" id="IPR035965">
    <property type="entry name" value="PAS-like_dom_sf"/>
</dbReference>
<dbReference type="SUPFAM" id="SSF52172">
    <property type="entry name" value="CheY-like"/>
    <property type="match status" value="1"/>
</dbReference>
<dbReference type="PROSITE" id="PS50112">
    <property type="entry name" value="PAS"/>
    <property type="match status" value="1"/>
</dbReference>
<evidence type="ECO:0000256" key="5">
    <source>
        <dbReference type="ARBA" id="ARBA00022777"/>
    </source>
</evidence>
<feature type="domain" description="PAS" evidence="6">
    <location>
        <begin position="33"/>
        <end position="78"/>
    </location>
</feature>
<evidence type="ECO:0000259" key="7">
    <source>
        <dbReference type="PROSITE" id="PS50921"/>
    </source>
</evidence>
<dbReference type="Proteomes" id="UP001317870">
    <property type="component" value="Chromosome"/>
</dbReference>
<dbReference type="PROSITE" id="PS50921">
    <property type="entry name" value="ANTAR"/>
    <property type="match status" value="1"/>
</dbReference>
<protein>
    <recommendedName>
        <fullName evidence="2">histidine kinase</fullName>
        <ecNumber evidence="2">2.7.13.3</ecNumber>
    </recommendedName>
</protein>
<dbReference type="Gene3D" id="1.10.10.10">
    <property type="entry name" value="Winged helix-like DNA-binding domain superfamily/Winged helix DNA-binding domain"/>
    <property type="match status" value="1"/>
</dbReference>
<dbReference type="EMBL" id="AP026978">
    <property type="protein sequence ID" value="BDT99187.1"/>
    <property type="molecule type" value="Genomic_DNA"/>
</dbReference>
<dbReference type="SUPFAM" id="SSF55785">
    <property type="entry name" value="PYP-like sensor domain (PAS domain)"/>
    <property type="match status" value="1"/>
</dbReference>
<dbReference type="EC" id="2.7.13.3" evidence="2"/>
<evidence type="ECO:0000256" key="3">
    <source>
        <dbReference type="ARBA" id="ARBA00022553"/>
    </source>
</evidence>
<keyword evidence="9" id="KW-1185">Reference proteome</keyword>
<proteinExistence type="predicted"/>
<accession>A0ABN6U1N5</accession>
<dbReference type="InterPro" id="IPR000014">
    <property type="entry name" value="PAS"/>
</dbReference>
<keyword evidence="5" id="KW-0418">Kinase</keyword>
<dbReference type="InterPro" id="IPR036388">
    <property type="entry name" value="WH-like_DNA-bd_sf"/>
</dbReference>
<dbReference type="CDD" id="cd00130">
    <property type="entry name" value="PAS"/>
    <property type="match status" value="1"/>
</dbReference>
<name>A0ABN6U1N5_9NOCA</name>
<evidence type="ECO:0000313" key="8">
    <source>
        <dbReference type="EMBL" id="BDT99187.1"/>
    </source>
</evidence>